<dbReference type="AlphaFoldDB" id="A0A4Q2UJW4"/>
<organism evidence="1 2">
    <name type="scientific">Spirosoma sordidisoli</name>
    <dbReference type="NCBI Taxonomy" id="2502893"/>
    <lineage>
        <taxon>Bacteria</taxon>
        <taxon>Pseudomonadati</taxon>
        <taxon>Bacteroidota</taxon>
        <taxon>Cytophagia</taxon>
        <taxon>Cytophagales</taxon>
        <taxon>Cytophagaceae</taxon>
        <taxon>Spirosoma</taxon>
    </lineage>
</organism>
<dbReference type="RefSeq" id="WP_077922377.1">
    <property type="nucleotide sequence ID" value="NZ_SBLB01000010.1"/>
</dbReference>
<keyword evidence="2" id="KW-1185">Reference proteome</keyword>
<proteinExistence type="predicted"/>
<evidence type="ECO:0000313" key="1">
    <source>
        <dbReference type="EMBL" id="RYC67049.1"/>
    </source>
</evidence>
<dbReference type="PROSITE" id="PS51257">
    <property type="entry name" value="PROKAR_LIPOPROTEIN"/>
    <property type="match status" value="1"/>
</dbReference>
<sequence>MKAQQLIAGSMLIVSTIGLVSCQEEKEVTPTTTEPEMVQTAGDSAIEEAVNQFTLVKPMPLRLSHLQQWAINYRTVEDLLNFFKINNVRPDGVFFNGDKIGAGRGDFYNTFTPAEIRISNNQQIKLTATVSVEDKLVANKIIDNTARATPITQKVNYVADTGYNIFHTTTTTSPINQPLSVNLNLLGMTLPFSVFGNKKDNYALLKMTRPAASYWAVTAAARRKLQVQIVRVKTRQIFNYWVYMDLTGAVSANFGSRQNGHYYWAFPAINFWSGVTPMVRPAQLGRFVVERFTYVAKYKFV</sequence>
<accession>A0A4Q2UJW4</accession>
<evidence type="ECO:0000313" key="2">
    <source>
        <dbReference type="Proteomes" id="UP000290407"/>
    </source>
</evidence>
<protein>
    <submittedName>
        <fullName evidence="1">Uncharacterized protein</fullName>
    </submittedName>
</protein>
<dbReference type="Proteomes" id="UP000290407">
    <property type="component" value="Unassembled WGS sequence"/>
</dbReference>
<gene>
    <name evidence="1" type="ORF">EQG79_27140</name>
</gene>
<name>A0A4Q2UJW4_9BACT</name>
<comment type="caution">
    <text evidence="1">The sequence shown here is derived from an EMBL/GenBank/DDBJ whole genome shotgun (WGS) entry which is preliminary data.</text>
</comment>
<dbReference type="EMBL" id="SBLB01000010">
    <property type="protein sequence ID" value="RYC67049.1"/>
    <property type="molecule type" value="Genomic_DNA"/>
</dbReference>
<reference evidence="1 2" key="1">
    <citation type="submission" date="2019-01" db="EMBL/GenBank/DDBJ databases">
        <title>Spirosoma flava sp. nov., a propanil-degrading bacterium isolated from herbicide-contaminated soil.</title>
        <authorList>
            <person name="Zhang L."/>
            <person name="Jiang J.-D."/>
        </authorList>
    </citation>
    <scope>NUCLEOTIDE SEQUENCE [LARGE SCALE GENOMIC DNA]</scope>
    <source>
        <strain evidence="1 2">TY50</strain>
    </source>
</reference>